<sequence length="119" mass="13349">MIDEIYQIFLPRPRPQTPKPPSPSSARHQEGQRGHSSTLHCNHMHGLSVSVTVYGPWDRPDMAYFFTRSIPSGKPVTLLCMPDGTAVRRDFTYIDDDVVKVASAPSTPPRGEARHQPRI</sequence>
<evidence type="ECO:0000256" key="4">
    <source>
        <dbReference type="SAM" id="MobiDB-lite"/>
    </source>
</evidence>
<organism evidence="5 6">
    <name type="scientific">Musa troglodytarum</name>
    <name type="common">fe'i banana</name>
    <dbReference type="NCBI Taxonomy" id="320322"/>
    <lineage>
        <taxon>Eukaryota</taxon>
        <taxon>Viridiplantae</taxon>
        <taxon>Streptophyta</taxon>
        <taxon>Embryophyta</taxon>
        <taxon>Tracheophyta</taxon>
        <taxon>Spermatophyta</taxon>
        <taxon>Magnoliopsida</taxon>
        <taxon>Liliopsida</taxon>
        <taxon>Zingiberales</taxon>
        <taxon>Musaceae</taxon>
        <taxon>Musa</taxon>
    </lineage>
</organism>
<keyword evidence="6" id="KW-1185">Reference proteome</keyword>
<feature type="compositionally biased region" description="Pro residues" evidence="4">
    <location>
        <begin position="12"/>
        <end position="23"/>
    </location>
</feature>
<dbReference type="GO" id="GO:0016853">
    <property type="term" value="F:isomerase activity"/>
    <property type="evidence" value="ECO:0007669"/>
    <property type="project" value="UniProtKB-KW"/>
</dbReference>
<evidence type="ECO:0000256" key="1">
    <source>
        <dbReference type="ARBA" id="ARBA00007637"/>
    </source>
</evidence>
<evidence type="ECO:0000313" key="6">
    <source>
        <dbReference type="Proteomes" id="UP001055439"/>
    </source>
</evidence>
<gene>
    <name evidence="5" type="ORF">MUK42_19050</name>
</gene>
<keyword evidence="2" id="KW-0520">NAD</keyword>
<comment type="similarity">
    <text evidence="1">Belongs to the NAD(P)-dependent epimerase/dehydratase family.</text>
</comment>
<accession>A0A9E7K2T8</accession>
<evidence type="ECO:0000256" key="3">
    <source>
        <dbReference type="ARBA" id="ARBA00023235"/>
    </source>
</evidence>
<dbReference type="AlphaFoldDB" id="A0A9E7K2T8"/>
<proteinExistence type="inferred from homology"/>
<feature type="region of interest" description="Disordered" evidence="4">
    <location>
        <begin position="9"/>
        <end position="41"/>
    </location>
</feature>
<reference evidence="5" key="1">
    <citation type="submission" date="2022-05" db="EMBL/GenBank/DDBJ databases">
        <title>The Musa troglodytarum L. genome provides insights into the mechanism of non-climacteric behaviour and enrichment of carotenoids.</title>
        <authorList>
            <person name="Wang J."/>
        </authorList>
    </citation>
    <scope>NUCLEOTIDE SEQUENCE</scope>
    <source>
        <tissue evidence="5">Leaf</tissue>
    </source>
</reference>
<keyword evidence="3" id="KW-0413">Isomerase</keyword>
<dbReference type="EMBL" id="CP097507">
    <property type="protein sequence ID" value="URE02781.1"/>
    <property type="molecule type" value="Genomic_DNA"/>
</dbReference>
<dbReference type="Proteomes" id="UP001055439">
    <property type="component" value="Chromosome 5"/>
</dbReference>
<evidence type="ECO:0000313" key="5">
    <source>
        <dbReference type="EMBL" id="URE02781.1"/>
    </source>
</evidence>
<dbReference type="PANTHER" id="PTHR43574">
    <property type="entry name" value="EPIMERASE-RELATED"/>
    <property type="match status" value="1"/>
</dbReference>
<dbReference type="OrthoDB" id="781093at2759"/>
<name>A0A9E7K2T8_9LILI</name>
<evidence type="ECO:0000256" key="2">
    <source>
        <dbReference type="ARBA" id="ARBA00023027"/>
    </source>
</evidence>
<protein>
    <submittedName>
        <fullName evidence="5">UDP-glucuronate 4-epimerase</fullName>
    </submittedName>
</protein>
<dbReference type="Gene3D" id="3.40.50.720">
    <property type="entry name" value="NAD(P)-binding Rossmann-like Domain"/>
    <property type="match status" value="1"/>
</dbReference>